<protein>
    <submittedName>
        <fullName evidence="1">Uncharacterized protein</fullName>
    </submittedName>
</protein>
<evidence type="ECO:0000313" key="1">
    <source>
        <dbReference type="EMBL" id="CAK7935053.1"/>
    </source>
</evidence>
<reference evidence="1" key="1">
    <citation type="submission" date="2024-01" db="EMBL/GenBank/DDBJ databases">
        <authorList>
            <person name="Webb A."/>
        </authorList>
    </citation>
    <scope>NUCLEOTIDE SEQUENCE</scope>
    <source>
        <strain evidence="1">Pm1</strain>
    </source>
</reference>
<organism evidence="1 2">
    <name type="scientific">Peronospora matthiolae</name>
    <dbReference type="NCBI Taxonomy" id="2874970"/>
    <lineage>
        <taxon>Eukaryota</taxon>
        <taxon>Sar</taxon>
        <taxon>Stramenopiles</taxon>
        <taxon>Oomycota</taxon>
        <taxon>Peronosporomycetes</taxon>
        <taxon>Peronosporales</taxon>
        <taxon>Peronosporaceae</taxon>
        <taxon>Peronospora</taxon>
    </lineage>
</organism>
<evidence type="ECO:0000313" key="2">
    <source>
        <dbReference type="Proteomes" id="UP001162060"/>
    </source>
</evidence>
<dbReference type="Proteomes" id="UP001162060">
    <property type="component" value="Unassembled WGS sequence"/>
</dbReference>
<proteinExistence type="predicted"/>
<dbReference type="AlphaFoldDB" id="A0AAV1UPA1"/>
<dbReference type="Pfam" id="PF14223">
    <property type="entry name" value="Retrotran_gag_2"/>
    <property type="match status" value="1"/>
</dbReference>
<gene>
    <name evidence="1" type="ORF">PM001_LOCUS20203</name>
</gene>
<dbReference type="EMBL" id="CAKLBY020000221">
    <property type="protein sequence ID" value="CAK7935053.1"/>
    <property type="molecule type" value="Genomic_DNA"/>
</dbReference>
<sequence>MTLMGEGDGVLNHINKHKTLAVQVDAVGAPFSEDNFVMKLLASLSESYQFRKIASDSNADSFPWELVTSRLLHGDMKRKERVAESKEPHTVNFEHLCQETTSVKLD</sequence>
<comment type="caution">
    <text evidence="1">The sequence shown here is derived from an EMBL/GenBank/DDBJ whole genome shotgun (WGS) entry which is preliminary data.</text>
</comment>
<name>A0AAV1UPA1_9STRA</name>
<accession>A0AAV1UPA1</accession>